<sequence>LLYFIPTSPARLSDTGDYRCNAYACAVACPPVVVNTPRRLVVLPRHRDIKLYINTRLLHAGAQPHDNYEMDADVGLGKILFGNDAYVYCEQQRIPGVNYEGMPIFTVHMMGKTKVPVAHQVIRNASTSNPSMAVYKIPRAEHDKLYGVFEIECRVLYDSSLFGDEDLREPKTIDPIYERREFFFEERVRPVIYNAELLSSSSILQMKLQYIPIDPKSARAYRSSQITDVLPEAPIRISSMASLGSPRGWLVVKMYYLQSGTVRHDSCDDTQLVNFPLSGLPARMRKKVQVGYIHQLPFVNASFTCVIRQEHIALALIAYHIYSNETAKETVELGLSQALGRMIQAWHTSQSDEVHSSLSLPDNSNATYRVLKLNMGWNGVVNIGSELRMLGYLGAKGDRQVKCWYRVRLDEPERDLDETFRVVKAPAEHSFYLVKDKASYWDSGIYRCNTGPSLSTVGFLSRHLEVLPDSSILRLFLTHHSLTEDAKWRGNYSRCGSDGTPLLDSLSYVVINCLYMDSPGSQGTHTRSLRITPVDSAPDGDWLKFGEITVMSKDGYILFPHRFQAPDVDVF</sequence>
<feature type="non-terminal residue" evidence="1">
    <location>
        <position position="571"/>
    </location>
</feature>
<evidence type="ECO:0000313" key="1">
    <source>
        <dbReference type="EMBL" id="KER18655.1"/>
    </source>
</evidence>
<feature type="non-terminal residue" evidence="1">
    <location>
        <position position="1"/>
    </location>
</feature>
<dbReference type="STRING" id="6198.A0A074Z608"/>
<keyword evidence="2" id="KW-1185">Reference proteome</keyword>
<proteinExistence type="predicted"/>
<dbReference type="KEGG" id="ovi:T265_15913"/>
<organism evidence="1 2">
    <name type="scientific">Opisthorchis viverrini</name>
    <name type="common">Southeast Asian liver fluke</name>
    <dbReference type="NCBI Taxonomy" id="6198"/>
    <lineage>
        <taxon>Eukaryota</taxon>
        <taxon>Metazoa</taxon>
        <taxon>Spiralia</taxon>
        <taxon>Lophotrochozoa</taxon>
        <taxon>Platyhelminthes</taxon>
        <taxon>Trematoda</taxon>
        <taxon>Digenea</taxon>
        <taxon>Opisthorchiida</taxon>
        <taxon>Opisthorchiata</taxon>
        <taxon>Opisthorchiidae</taxon>
        <taxon>Opisthorchis</taxon>
    </lineage>
</organism>
<protein>
    <recommendedName>
        <fullName evidence="3">Ig-like domain-containing protein</fullName>
    </recommendedName>
</protein>
<dbReference type="CTD" id="20330078"/>
<dbReference type="Proteomes" id="UP000054324">
    <property type="component" value="Unassembled WGS sequence"/>
</dbReference>
<evidence type="ECO:0000313" key="2">
    <source>
        <dbReference type="Proteomes" id="UP000054324"/>
    </source>
</evidence>
<dbReference type="GeneID" id="20330078"/>
<dbReference type="RefSeq" id="XP_009177598.1">
    <property type="nucleotide sequence ID" value="XM_009179334.1"/>
</dbReference>
<gene>
    <name evidence="1" type="ORF">T265_15913</name>
</gene>
<dbReference type="EMBL" id="KL598908">
    <property type="protein sequence ID" value="KER18655.1"/>
    <property type="molecule type" value="Genomic_DNA"/>
</dbReference>
<dbReference type="AlphaFoldDB" id="A0A074Z608"/>
<reference evidence="1 2" key="1">
    <citation type="submission" date="2013-11" db="EMBL/GenBank/DDBJ databases">
        <title>Opisthorchis viverrini - life in the bile duct.</title>
        <authorList>
            <person name="Young N.D."/>
            <person name="Nagarajan N."/>
            <person name="Lin S.J."/>
            <person name="Korhonen P.K."/>
            <person name="Jex A.R."/>
            <person name="Hall R.S."/>
            <person name="Safavi-Hemami H."/>
            <person name="Kaewkong W."/>
            <person name="Bertrand D."/>
            <person name="Gao S."/>
            <person name="Seet Q."/>
            <person name="Wongkham S."/>
            <person name="Teh B.T."/>
            <person name="Wongkham C."/>
            <person name="Intapan P.M."/>
            <person name="Maleewong W."/>
            <person name="Yang X."/>
            <person name="Hu M."/>
            <person name="Wang Z."/>
            <person name="Hofmann A."/>
            <person name="Sternberg P.W."/>
            <person name="Tan P."/>
            <person name="Wang J."/>
            <person name="Gasser R.B."/>
        </authorList>
    </citation>
    <scope>NUCLEOTIDE SEQUENCE [LARGE SCALE GENOMIC DNA]</scope>
</reference>
<name>A0A074Z608_OPIVI</name>
<evidence type="ECO:0008006" key="3">
    <source>
        <dbReference type="Google" id="ProtNLM"/>
    </source>
</evidence>
<accession>A0A074Z608</accession>